<feature type="compositionally biased region" description="Basic residues" evidence="1">
    <location>
        <begin position="13"/>
        <end position="25"/>
    </location>
</feature>
<reference evidence="2 3" key="1">
    <citation type="submission" date="2021-07" db="EMBL/GenBank/DDBJ databases">
        <authorList>
            <person name="Palmer J.M."/>
        </authorList>
    </citation>
    <scope>NUCLEOTIDE SEQUENCE [LARGE SCALE GENOMIC DNA]</scope>
    <source>
        <strain evidence="2 3">AT_MEX2019</strain>
        <tissue evidence="2">Muscle</tissue>
    </source>
</reference>
<name>A0ABU7C7X4_9TELE</name>
<gene>
    <name evidence="2" type="ORF">ATANTOWER_000820</name>
</gene>
<organism evidence="2 3">
    <name type="scientific">Ataeniobius toweri</name>
    <dbReference type="NCBI Taxonomy" id="208326"/>
    <lineage>
        <taxon>Eukaryota</taxon>
        <taxon>Metazoa</taxon>
        <taxon>Chordata</taxon>
        <taxon>Craniata</taxon>
        <taxon>Vertebrata</taxon>
        <taxon>Euteleostomi</taxon>
        <taxon>Actinopterygii</taxon>
        <taxon>Neopterygii</taxon>
        <taxon>Teleostei</taxon>
        <taxon>Neoteleostei</taxon>
        <taxon>Acanthomorphata</taxon>
        <taxon>Ovalentaria</taxon>
        <taxon>Atherinomorphae</taxon>
        <taxon>Cyprinodontiformes</taxon>
        <taxon>Goodeidae</taxon>
        <taxon>Ataeniobius</taxon>
    </lineage>
</organism>
<dbReference type="Proteomes" id="UP001345963">
    <property type="component" value="Unassembled WGS sequence"/>
</dbReference>
<dbReference type="EMBL" id="JAHUTI010079756">
    <property type="protein sequence ID" value="MED6257940.1"/>
    <property type="molecule type" value="Genomic_DNA"/>
</dbReference>
<keyword evidence="3" id="KW-1185">Reference proteome</keyword>
<proteinExistence type="predicted"/>
<evidence type="ECO:0000313" key="2">
    <source>
        <dbReference type="EMBL" id="MED6257940.1"/>
    </source>
</evidence>
<protein>
    <submittedName>
        <fullName evidence="2">Uncharacterized protein</fullName>
    </submittedName>
</protein>
<accession>A0ABU7C7X4</accession>
<sequence>MRRFQSQTERKKTVQRKLMKERRKPQSQGIQPIQLDHLDGFILGINSSAKMLEVSVNNISAQVYRSMNFNEEVQHCHPA</sequence>
<evidence type="ECO:0000313" key="3">
    <source>
        <dbReference type="Proteomes" id="UP001345963"/>
    </source>
</evidence>
<comment type="caution">
    <text evidence="2">The sequence shown here is derived from an EMBL/GenBank/DDBJ whole genome shotgun (WGS) entry which is preliminary data.</text>
</comment>
<feature type="region of interest" description="Disordered" evidence="1">
    <location>
        <begin position="1"/>
        <end position="31"/>
    </location>
</feature>
<evidence type="ECO:0000256" key="1">
    <source>
        <dbReference type="SAM" id="MobiDB-lite"/>
    </source>
</evidence>